<reference evidence="1 2" key="1">
    <citation type="journal article" date="2021" name="Nat. Commun.">
        <title>Incipient diploidization of the medicinal plant Perilla within 10,000 years.</title>
        <authorList>
            <person name="Zhang Y."/>
            <person name="Shen Q."/>
            <person name="Leng L."/>
            <person name="Zhang D."/>
            <person name="Chen S."/>
            <person name="Shi Y."/>
            <person name="Ning Z."/>
            <person name="Chen S."/>
        </authorList>
    </citation>
    <scope>NUCLEOTIDE SEQUENCE [LARGE SCALE GENOMIC DNA]</scope>
    <source>
        <strain evidence="2">cv. PC099</strain>
    </source>
</reference>
<feature type="non-terminal residue" evidence="1">
    <location>
        <position position="1"/>
    </location>
</feature>
<dbReference type="GO" id="GO:0000212">
    <property type="term" value="P:meiotic spindle organization"/>
    <property type="evidence" value="ECO:0007669"/>
    <property type="project" value="InterPro"/>
</dbReference>
<comment type="caution">
    <text evidence="1">The sequence shown here is derived from an EMBL/GenBank/DDBJ whole genome shotgun (WGS) entry which is preliminary data.</text>
</comment>
<gene>
    <name evidence="1" type="ORF">C2S53_002720</name>
</gene>
<evidence type="ECO:0000313" key="1">
    <source>
        <dbReference type="EMBL" id="KAH6835937.1"/>
    </source>
</evidence>
<dbReference type="AlphaFoldDB" id="A0AAD4JLD5"/>
<dbReference type="GO" id="GO:0007140">
    <property type="term" value="P:male meiotic nuclear division"/>
    <property type="evidence" value="ECO:0007669"/>
    <property type="project" value="TreeGrafter"/>
</dbReference>
<protein>
    <submittedName>
        <fullName evidence="1">Multipolar spindle 1</fullName>
    </submittedName>
</protein>
<accession>A0AAD4JLD5</accession>
<evidence type="ECO:0000313" key="2">
    <source>
        <dbReference type="Proteomes" id="UP001190926"/>
    </source>
</evidence>
<keyword evidence="2" id="KW-1185">Reference proteome</keyword>
<organism evidence="1 2">
    <name type="scientific">Perilla frutescens var. hirtella</name>
    <name type="common">Perilla citriodora</name>
    <name type="synonym">Perilla setoyensis</name>
    <dbReference type="NCBI Taxonomy" id="608512"/>
    <lineage>
        <taxon>Eukaryota</taxon>
        <taxon>Viridiplantae</taxon>
        <taxon>Streptophyta</taxon>
        <taxon>Embryophyta</taxon>
        <taxon>Tracheophyta</taxon>
        <taxon>Spermatophyta</taxon>
        <taxon>Magnoliopsida</taxon>
        <taxon>eudicotyledons</taxon>
        <taxon>Gunneridae</taxon>
        <taxon>Pentapetalae</taxon>
        <taxon>asterids</taxon>
        <taxon>lamiids</taxon>
        <taxon>Lamiales</taxon>
        <taxon>Lamiaceae</taxon>
        <taxon>Nepetoideae</taxon>
        <taxon>Elsholtzieae</taxon>
        <taxon>Perilla</taxon>
    </lineage>
</organism>
<dbReference type="Proteomes" id="UP001190926">
    <property type="component" value="Unassembled WGS sequence"/>
</dbReference>
<sequence>AEEGNFKNWSHQAADFILAALKDLSLGGKIDETIESIVNSLIMRLMRRMCNGSQRDEFVHNNFQFYVQHLMRKLGSDPYIGQRVIFSVSQRISIAAESLLFMDPFDNAFPEMHISIYMMIQLIEFLISDYLLSWSARRDFDSKLLEDWVISVFHARKGLELLESRNAVYMLYMDRVVGELTRLLGRDPFLQMLKPDTLDRLFG</sequence>
<dbReference type="GO" id="GO:0042138">
    <property type="term" value="P:meiotic DNA double-strand break formation"/>
    <property type="evidence" value="ECO:0007669"/>
    <property type="project" value="InterPro"/>
</dbReference>
<dbReference type="PANTHER" id="PTHR35768:SF1">
    <property type="entry name" value="PROTEIN MULTIPOLAR SPINDLE 1"/>
    <property type="match status" value="1"/>
</dbReference>
<dbReference type="GO" id="GO:0007059">
    <property type="term" value="P:chromosome segregation"/>
    <property type="evidence" value="ECO:0007669"/>
    <property type="project" value="TreeGrafter"/>
</dbReference>
<proteinExistence type="predicted"/>
<dbReference type="PANTHER" id="PTHR35768">
    <property type="entry name" value="PROTEIN MULTIPOLAR SPINDLE 1"/>
    <property type="match status" value="1"/>
</dbReference>
<dbReference type="EMBL" id="SDAM02000029">
    <property type="protein sequence ID" value="KAH6835937.1"/>
    <property type="molecule type" value="Genomic_DNA"/>
</dbReference>
<name>A0AAD4JLD5_PERFH</name>
<dbReference type="InterPro" id="IPR037500">
    <property type="entry name" value="Msp1"/>
</dbReference>